<dbReference type="EMBL" id="PDUD01000018">
    <property type="protein sequence ID" value="PHN06313.1"/>
    <property type="molecule type" value="Genomic_DNA"/>
</dbReference>
<name>A0A2D0NEV0_FLAN2</name>
<keyword evidence="2" id="KW-0378">Hydrolase</keyword>
<evidence type="ECO:0000313" key="4">
    <source>
        <dbReference type="Proteomes" id="UP000223913"/>
    </source>
</evidence>
<comment type="caution">
    <text evidence="3">The sequence shown here is derived from an EMBL/GenBank/DDBJ whole genome shotgun (WGS) entry which is preliminary data.</text>
</comment>
<dbReference type="PANTHER" id="PTHR32494:SF5">
    <property type="entry name" value="ALLANTOATE AMIDOHYDROLASE"/>
    <property type="match status" value="1"/>
</dbReference>
<dbReference type="OrthoDB" id="9769665at2"/>
<proteinExistence type="inferred from homology"/>
<sequence length="970" mass="110516">MLRFRHKNTKLDLVIHFDDATGLPLFKERQKILDLIRTYLSLPYTVAEYGCGKKCSIILNKLMELGIPPYALKRGMIMEKDMSDRALRQKDYTKRPHALIIENPLYHPKDFYKEILFQMLEDKLPEVKVRESQIQVGPYLLHHHKELQFIQARSHIFSVITFWQEKKNEAVELVLDPTINPEALIEMEELRDLLHDEEALIFTAPILGKFRLDQRYLTFWHRQQLYDSDLARSMKRLAKKRHDAFIRLINGAGEGSIGDPDTWTYANNIASGTGAYARKQKKLTGKGDVLNNWLSKLINARQSQRGEVLMVRDKLNALVKKLELREVIREDARRAEAALAPLAQVELIIAYYRASRQLFNWWRQGLPMQEIFRKPLQLEKVAGISMRLRRRIEKLAEVSETTEQKIDARALNDRFVKASLETIKQMNDAGLSVFIDKVGNIHGLLLPTGNNEKFRTLNGNGTSLKRFASSCICHCSHIDTVFDAGKYDGRLGVLAGIEAAHVFADLQHYFKFKLKARRNSRSLMVTAFIGEEMTFTGRGISMPGSSAVAGSTTPAEVHKMKNSAGEIFRDKLVGMLQTFREAQSDGRIELMNDFSEATDGTSLLQSCYDPQKFFSPHTYERHIEQGPILDRQRVPLVLVDTIMGIHQEDFLFQGLMSEQGALAFNRQLRKISQQDKYRNLRVTVGIMKGDPKERTAKELDFGMRLRMRGELNHAGATLMEDRRDPGVAIARLAENFVERFNEDQNNKFDKLKPVIGEIELQPGTNRNVIPGSALLTLGVNGPAAISEMEHLSLQVQSWIVDTLLDSVAFGGEGVVLEAVDPINFISLANRVDLSIDIRYAEDKIKTEFLLEARMALEKICTAMELQVAREVEQELRPYPLAQSGQILQIERSYGGSHNPDEAQLDRDLLIGSLLQLEVSRDFMESRQKTPVNLFTNVRKLIPKVWKDRLESFVSGALHDTCNIAAKMSKN</sequence>
<keyword evidence="4" id="KW-1185">Reference proteome</keyword>
<organism evidence="3 4">
    <name type="scientific">Flavilitoribacter nigricans (strain ATCC 23147 / DSM 23189 / NBRC 102662 / NCIMB 1420 / SS-2)</name>
    <name type="common">Lewinella nigricans</name>
    <dbReference type="NCBI Taxonomy" id="1122177"/>
    <lineage>
        <taxon>Bacteria</taxon>
        <taxon>Pseudomonadati</taxon>
        <taxon>Bacteroidota</taxon>
        <taxon>Saprospiria</taxon>
        <taxon>Saprospirales</taxon>
        <taxon>Lewinellaceae</taxon>
        <taxon>Flavilitoribacter</taxon>
    </lineage>
</organism>
<accession>A0A2D0NEV0</accession>
<dbReference type="GO" id="GO:0016813">
    <property type="term" value="F:hydrolase activity, acting on carbon-nitrogen (but not peptide) bonds, in linear amidines"/>
    <property type="evidence" value="ECO:0007669"/>
    <property type="project" value="InterPro"/>
</dbReference>
<evidence type="ECO:0000256" key="2">
    <source>
        <dbReference type="ARBA" id="ARBA00022801"/>
    </source>
</evidence>
<dbReference type="Gene3D" id="3.40.630.10">
    <property type="entry name" value="Zn peptidases"/>
    <property type="match status" value="1"/>
</dbReference>
<comment type="similarity">
    <text evidence="1">Belongs to the peptidase M20 family.</text>
</comment>
<dbReference type="Gene3D" id="3.30.70.360">
    <property type="match status" value="1"/>
</dbReference>
<dbReference type="InterPro" id="IPR010158">
    <property type="entry name" value="Amidase_Cbmase"/>
</dbReference>
<dbReference type="AlphaFoldDB" id="A0A2D0NEV0"/>
<evidence type="ECO:0000256" key="1">
    <source>
        <dbReference type="ARBA" id="ARBA00006153"/>
    </source>
</evidence>
<protein>
    <submittedName>
        <fullName evidence="3">Uncharacterized protein</fullName>
    </submittedName>
</protein>
<dbReference type="PANTHER" id="PTHR32494">
    <property type="entry name" value="ALLANTOATE DEIMINASE-RELATED"/>
    <property type="match status" value="1"/>
</dbReference>
<reference evidence="3 4" key="1">
    <citation type="submission" date="2017-10" db="EMBL/GenBank/DDBJ databases">
        <title>The draft genome sequence of Lewinella nigricans NBRC 102662.</title>
        <authorList>
            <person name="Wang K."/>
        </authorList>
    </citation>
    <scope>NUCLEOTIDE SEQUENCE [LARGE SCALE GENOMIC DNA]</scope>
    <source>
        <strain evidence="3 4">NBRC 102662</strain>
    </source>
</reference>
<evidence type="ECO:0000313" key="3">
    <source>
        <dbReference type="EMBL" id="PHN06313.1"/>
    </source>
</evidence>
<dbReference type="Proteomes" id="UP000223913">
    <property type="component" value="Unassembled WGS sequence"/>
</dbReference>
<dbReference type="RefSeq" id="WP_099150296.1">
    <property type="nucleotide sequence ID" value="NZ_PDUD01000018.1"/>
</dbReference>
<gene>
    <name evidence="3" type="ORF">CRP01_12125</name>
</gene>
<dbReference type="InterPro" id="IPR036264">
    <property type="entry name" value="Bact_exopeptidase_dim_dom"/>
</dbReference>
<dbReference type="SUPFAM" id="SSF55031">
    <property type="entry name" value="Bacterial exopeptidase dimerisation domain"/>
    <property type="match status" value="1"/>
</dbReference>
<dbReference type="SUPFAM" id="SSF53187">
    <property type="entry name" value="Zn-dependent exopeptidases"/>
    <property type="match status" value="1"/>
</dbReference>